<accession>A0A2N5SMB8</accession>
<protein>
    <submittedName>
        <fullName evidence="1">Uncharacterized protein</fullName>
    </submittedName>
</protein>
<organism evidence="1 3">
    <name type="scientific">Puccinia coronata f. sp. avenae</name>
    <dbReference type="NCBI Taxonomy" id="200324"/>
    <lineage>
        <taxon>Eukaryota</taxon>
        <taxon>Fungi</taxon>
        <taxon>Dikarya</taxon>
        <taxon>Basidiomycota</taxon>
        <taxon>Pucciniomycotina</taxon>
        <taxon>Pucciniomycetes</taxon>
        <taxon>Pucciniales</taxon>
        <taxon>Pucciniaceae</taxon>
        <taxon>Puccinia</taxon>
    </lineage>
</organism>
<evidence type="ECO:0000313" key="3">
    <source>
        <dbReference type="Proteomes" id="UP000235388"/>
    </source>
</evidence>
<reference evidence="1 3" key="1">
    <citation type="submission" date="2017-11" db="EMBL/GenBank/DDBJ databases">
        <title>De novo assembly and phasing of dikaryotic genomes from two isolates of Puccinia coronata f. sp. avenae, the causal agent of oat crown rust.</title>
        <authorList>
            <person name="Miller M.E."/>
            <person name="Zhang Y."/>
            <person name="Omidvar V."/>
            <person name="Sperschneider J."/>
            <person name="Schwessinger B."/>
            <person name="Raley C."/>
            <person name="Palmer J.M."/>
            <person name="Garnica D."/>
            <person name="Upadhyaya N."/>
            <person name="Rathjen J."/>
            <person name="Taylor J.M."/>
            <person name="Park R.F."/>
            <person name="Dodds P.N."/>
            <person name="Hirsch C.D."/>
            <person name="Kianian S.F."/>
            <person name="Figueroa M."/>
        </authorList>
    </citation>
    <scope>NUCLEOTIDE SEQUENCE [LARGE SCALE GENOMIC DNA]</scope>
    <source>
        <strain evidence="1">12NC29</strain>
    </source>
</reference>
<comment type="caution">
    <text evidence="1">The sequence shown here is derived from an EMBL/GenBank/DDBJ whole genome shotgun (WGS) entry which is preliminary data.</text>
</comment>
<name>A0A2N5SMB8_9BASI</name>
<dbReference type="Proteomes" id="UP000235388">
    <property type="component" value="Unassembled WGS sequence"/>
</dbReference>
<sequence length="71" mass="7746">MGPLEADCARQADEVPQHAAANCGTSQHPRSDRWVGSDFPLLPSASHGFNFDGHIRARSILDVSRIPHHCT</sequence>
<evidence type="ECO:0000313" key="1">
    <source>
        <dbReference type="EMBL" id="PLW14387.1"/>
    </source>
</evidence>
<proteinExistence type="predicted"/>
<evidence type="ECO:0000313" key="2">
    <source>
        <dbReference type="EMBL" id="PLW44324.1"/>
    </source>
</evidence>
<gene>
    <name evidence="2" type="ORF">PCANC_09928</name>
    <name evidence="1" type="ORF">PCANC_17459</name>
</gene>
<dbReference type="AlphaFoldDB" id="A0A2N5SMB8"/>
<dbReference type="EMBL" id="PGCJ01000922">
    <property type="protein sequence ID" value="PLW14387.1"/>
    <property type="molecule type" value="Genomic_DNA"/>
</dbReference>
<dbReference type="EMBL" id="PGCJ01000138">
    <property type="protein sequence ID" value="PLW44324.1"/>
    <property type="molecule type" value="Genomic_DNA"/>
</dbReference>
<keyword evidence="3" id="KW-1185">Reference proteome</keyword>